<comment type="caution">
    <text evidence="2">The sequence shown here is derived from an EMBL/GenBank/DDBJ whole genome shotgun (WGS) entry which is preliminary data.</text>
</comment>
<feature type="region of interest" description="Disordered" evidence="1">
    <location>
        <begin position="1"/>
        <end position="35"/>
    </location>
</feature>
<evidence type="ECO:0000256" key="1">
    <source>
        <dbReference type="SAM" id="MobiDB-lite"/>
    </source>
</evidence>
<name>R4XBK2_TAPDE</name>
<protein>
    <submittedName>
        <fullName evidence="2">Uncharacterized protein</fullName>
    </submittedName>
</protein>
<accession>R4XBK2</accession>
<feature type="compositionally biased region" description="Polar residues" evidence="1">
    <location>
        <begin position="1"/>
        <end position="11"/>
    </location>
</feature>
<keyword evidence="3" id="KW-1185">Reference proteome</keyword>
<organism evidence="2 3">
    <name type="scientific">Taphrina deformans (strain PYCC 5710 / ATCC 11124 / CBS 356.35 / IMI 108563 / JCM 9778 / NBRC 8474)</name>
    <name type="common">Peach leaf curl fungus</name>
    <name type="synonym">Lalaria deformans</name>
    <dbReference type="NCBI Taxonomy" id="1097556"/>
    <lineage>
        <taxon>Eukaryota</taxon>
        <taxon>Fungi</taxon>
        <taxon>Dikarya</taxon>
        <taxon>Ascomycota</taxon>
        <taxon>Taphrinomycotina</taxon>
        <taxon>Taphrinomycetes</taxon>
        <taxon>Taphrinales</taxon>
        <taxon>Taphrinaceae</taxon>
        <taxon>Taphrina</taxon>
    </lineage>
</organism>
<proteinExistence type="predicted"/>
<dbReference type="VEuPathDB" id="FungiDB:TAPDE_003333"/>
<gene>
    <name evidence="2" type="ORF">TAPDE_003333</name>
</gene>
<evidence type="ECO:0000313" key="3">
    <source>
        <dbReference type="Proteomes" id="UP000013776"/>
    </source>
</evidence>
<dbReference type="Proteomes" id="UP000013776">
    <property type="component" value="Unassembled WGS sequence"/>
</dbReference>
<reference evidence="2 3" key="1">
    <citation type="journal article" date="2013" name="MBio">
        <title>Genome sequencing of the plant pathogen Taphrina deformans, the causal agent of peach leaf curl.</title>
        <authorList>
            <person name="Cisse O.H."/>
            <person name="Almeida J.M.G.C.F."/>
            <person name="Fonseca A."/>
            <person name="Kumar A.A."/>
            <person name="Salojaervi J."/>
            <person name="Overmyer K."/>
            <person name="Hauser P.M."/>
            <person name="Pagni M."/>
        </authorList>
    </citation>
    <scope>NUCLEOTIDE SEQUENCE [LARGE SCALE GENOMIC DNA]</scope>
    <source>
        <strain evidence="3">PYCC 5710 / ATCC 11124 / CBS 356.35 / IMI 108563 / JCM 9778 / NBRC 8474</strain>
    </source>
</reference>
<evidence type="ECO:0000313" key="2">
    <source>
        <dbReference type="EMBL" id="CCG83158.1"/>
    </source>
</evidence>
<dbReference type="OrthoDB" id="10535439at2759"/>
<dbReference type="EMBL" id="CAHR02000126">
    <property type="protein sequence ID" value="CCG83158.1"/>
    <property type="molecule type" value="Genomic_DNA"/>
</dbReference>
<dbReference type="AlphaFoldDB" id="R4XBK2"/>
<sequence>MFSSTTATPSMVPQFPRPSESHINSGESTNHAEDLPVYSANPAYESVPHSQDITRRVVKDHEKKVKRDLREAQKAEIECAKIKQLLPEIYAQLAAACDAPRPVRQRTGPAALRQQEEEQGVEIKFTSRSIDRKALRQYLPLLLADYQRQVEAEQSSTASQEEPSVHLHRSMTEPVLEHETLLQHQDTLETTAARPSLLHAVTTSQARYYDPDRMSVTPGYFDGYTQKIYFSKKFVNLWKKKANGKRENLASGIAMVLIGMKLGLPIFDLVTFTAIDLPRLALQSLTGKQTLKFRD</sequence>